<protein>
    <submittedName>
        <fullName evidence="1">Thiamine biosynthesis protein ThiS</fullName>
    </submittedName>
</protein>
<dbReference type="PANTHER" id="PTHR34472:SF1">
    <property type="entry name" value="SULFUR CARRIER PROTEIN THIS"/>
    <property type="match status" value="1"/>
</dbReference>
<dbReference type="InterPro" id="IPR016155">
    <property type="entry name" value="Mopterin_synth/thiamin_S_b"/>
</dbReference>
<reference evidence="1 2" key="1">
    <citation type="submission" date="2015-05" db="EMBL/GenBank/DDBJ databases">
        <title>Complete genome sequence of Corynebacterium epidermidicanis DSM 45586, isolated from the skin of a dog suffering from pruritus.</title>
        <authorList>
            <person name="Ruckert C."/>
            <person name="Albersmeier A."/>
            <person name="Winkler A."/>
            <person name="Tauch A."/>
        </authorList>
    </citation>
    <scope>NUCLEOTIDE SEQUENCE [LARGE SCALE GENOMIC DNA]</scope>
    <source>
        <strain evidence="1 2">DSM 45586</strain>
    </source>
</reference>
<name>A0A0G3GXP7_9CORY</name>
<dbReference type="PATRIC" id="fig|1050174.4.peg.2504"/>
<dbReference type="Pfam" id="PF02597">
    <property type="entry name" value="ThiS"/>
    <property type="match status" value="1"/>
</dbReference>
<dbReference type="KEGG" id="cei:CEPID_12405"/>
<dbReference type="Proteomes" id="UP000035368">
    <property type="component" value="Chromosome"/>
</dbReference>
<dbReference type="InterPro" id="IPR012675">
    <property type="entry name" value="Beta-grasp_dom_sf"/>
</dbReference>
<evidence type="ECO:0000313" key="2">
    <source>
        <dbReference type="Proteomes" id="UP000035368"/>
    </source>
</evidence>
<dbReference type="EMBL" id="CP011541">
    <property type="protein sequence ID" value="AKK04303.1"/>
    <property type="molecule type" value="Genomic_DNA"/>
</dbReference>
<organism evidence="1 2">
    <name type="scientific">Corynebacterium epidermidicanis</name>
    <dbReference type="NCBI Taxonomy" id="1050174"/>
    <lineage>
        <taxon>Bacteria</taxon>
        <taxon>Bacillati</taxon>
        <taxon>Actinomycetota</taxon>
        <taxon>Actinomycetes</taxon>
        <taxon>Mycobacteriales</taxon>
        <taxon>Corynebacteriaceae</taxon>
        <taxon>Corynebacterium</taxon>
    </lineage>
</organism>
<dbReference type="InterPro" id="IPR010035">
    <property type="entry name" value="Thi_S"/>
</dbReference>
<dbReference type="NCBIfam" id="TIGR01683">
    <property type="entry name" value="thiS"/>
    <property type="match status" value="1"/>
</dbReference>
<dbReference type="SUPFAM" id="SSF54285">
    <property type="entry name" value="MoaD/ThiS"/>
    <property type="match status" value="1"/>
</dbReference>
<dbReference type="STRING" id="1050174.CEPID_12405"/>
<gene>
    <name evidence="1" type="ORF">CEPID_12405</name>
</gene>
<proteinExistence type="predicted"/>
<dbReference type="RefSeq" id="WP_047241161.1">
    <property type="nucleotide sequence ID" value="NZ_CP011541.1"/>
</dbReference>
<dbReference type="PANTHER" id="PTHR34472">
    <property type="entry name" value="SULFUR CARRIER PROTEIN THIS"/>
    <property type="match status" value="1"/>
</dbReference>
<dbReference type="InterPro" id="IPR003749">
    <property type="entry name" value="ThiS/MoaD-like"/>
</dbReference>
<accession>A0A0G3GXP7</accession>
<dbReference type="AlphaFoldDB" id="A0A0G3GXP7"/>
<sequence length="63" mass="6308">MTTLNGNPHTPPAGQTIAELVQEVTGTDKGVAVAVDGAVVPRSRWKATPAAGEIEIVTAAQGG</sequence>
<dbReference type="Gene3D" id="3.10.20.30">
    <property type="match status" value="1"/>
</dbReference>
<evidence type="ECO:0000313" key="1">
    <source>
        <dbReference type="EMBL" id="AKK04303.1"/>
    </source>
</evidence>
<keyword evidence="2" id="KW-1185">Reference proteome</keyword>